<dbReference type="Gene3D" id="1.10.530.10">
    <property type="match status" value="1"/>
</dbReference>
<dbReference type="SUPFAM" id="SSF53955">
    <property type="entry name" value="Lysozyme-like"/>
    <property type="match status" value="1"/>
</dbReference>
<dbReference type="PANTHER" id="PTHR37423:SF2">
    <property type="entry name" value="MEMBRANE-BOUND LYTIC MUREIN TRANSGLYCOSYLASE C"/>
    <property type="match status" value="1"/>
</dbReference>
<dbReference type="PANTHER" id="PTHR37423">
    <property type="entry name" value="SOLUBLE LYTIC MUREIN TRANSGLYCOSYLASE-RELATED"/>
    <property type="match status" value="1"/>
</dbReference>
<sequence length="109" mass="12344">MSVIAPQKAPGNEKIPYRQNDNTSQYDDLLSEAGGKYGVDPRLLKAIMKQESRGDPYAISRAGARGLMQIIPSNFKSTGITDWTDPRRTFLQARRLWRKICGMRVETSR</sequence>
<protein>
    <submittedName>
        <fullName evidence="4">Endo-type membrane-bound lytic murein transglycosylase A</fullName>
        <ecNumber evidence="4">4.2.2.-</ecNumber>
    </submittedName>
</protein>
<dbReference type="EC" id="4.2.2.-" evidence="4"/>
<evidence type="ECO:0000256" key="1">
    <source>
        <dbReference type="ARBA" id="ARBA00007734"/>
    </source>
</evidence>
<proteinExistence type="inferred from homology"/>
<organism evidence="4 5">
    <name type="scientific">Raoultella terrigena</name>
    <name type="common">Klebsiella terrigena</name>
    <dbReference type="NCBI Taxonomy" id="577"/>
    <lineage>
        <taxon>Bacteria</taxon>
        <taxon>Pseudomonadati</taxon>
        <taxon>Pseudomonadota</taxon>
        <taxon>Gammaproteobacteria</taxon>
        <taxon>Enterobacterales</taxon>
        <taxon>Enterobacteriaceae</taxon>
        <taxon>Klebsiella/Raoultella group</taxon>
        <taxon>Raoultella</taxon>
    </lineage>
</organism>
<evidence type="ECO:0000259" key="3">
    <source>
        <dbReference type="Pfam" id="PF01464"/>
    </source>
</evidence>
<accession>A0A4U9DCG7</accession>
<keyword evidence="4" id="KW-0456">Lyase</keyword>
<feature type="region of interest" description="Disordered" evidence="2">
    <location>
        <begin position="1"/>
        <end position="26"/>
    </location>
</feature>
<comment type="similarity">
    <text evidence="1">Belongs to the transglycosylase Slt family.</text>
</comment>
<evidence type="ECO:0000256" key="2">
    <source>
        <dbReference type="SAM" id="MobiDB-lite"/>
    </source>
</evidence>
<evidence type="ECO:0000313" key="4">
    <source>
        <dbReference type="EMBL" id="VTN15521.1"/>
    </source>
</evidence>
<dbReference type="InterPro" id="IPR008258">
    <property type="entry name" value="Transglycosylase_SLT_dom_1"/>
</dbReference>
<reference evidence="4 5" key="1">
    <citation type="submission" date="2019-04" db="EMBL/GenBank/DDBJ databases">
        <authorList>
            <consortium name="Pathogen Informatics"/>
        </authorList>
    </citation>
    <scope>NUCLEOTIDE SEQUENCE [LARGE SCALE GENOMIC DNA]</scope>
    <source>
        <strain evidence="4 5">NCTC9185</strain>
    </source>
</reference>
<feature type="domain" description="Transglycosylase SLT" evidence="3">
    <location>
        <begin position="30"/>
        <end position="80"/>
    </location>
</feature>
<dbReference type="AlphaFoldDB" id="A0A4U9DCG7"/>
<gene>
    <name evidence="4" type="primary">emtA_3</name>
    <name evidence="4" type="ORF">NCTC9185_07609</name>
</gene>
<dbReference type="InterPro" id="IPR023346">
    <property type="entry name" value="Lysozyme-like_dom_sf"/>
</dbReference>
<dbReference type="GO" id="GO:0016829">
    <property type="term" value="F:lyase activity"/>
    <property type="evidence" value="ECO:0007669"/>
    <property type="project" value="UniProtKB-KW"/>
</dbReference>
<dbReference type="Pfam" id="PF01464">
    <property type="entry name" value="SLT"/>
    <property type="match status" value="1"/>
</dbReference>
<dbReference type="Proteomes" id="UP000339249">
    <property type="component" value="Unassembled WGS sequence"/>
</dbReference>
<evidence type="ECO:0000313" key="5">
    <source>
        <dbReference type="Proteomes" id="UP000339249"/>
    </source>
</evidence>
<name>A0A4U9DCG7_RAOTE</name>
<dbReference type="EMBL" id="CABDVU010000001">
    <property type="protein sequence ID" value="VTN15521.1"/>
    <property type="molecule type" value="Genomic_DNA"/>
</dbReference>